<dbReference type="Pfam" id="PF00917">
    <property type="entry name" value="MATH"/>
    <property type="match status" value="1"/>
</dbReference>
<name>A0A9D4LJX3_DREPO</name>
<dbReference type="AlphaFoldDB" id="A0A9D4LJX3"/>
<dbReference type="Pfam" id="PF00651">
    <property type="entry name" value="BTB"/>
    <property type="match status" value="1"/>
</dbReference>
<evidence type="ECO:0000313" key="4">
    <source>
        <dbReference type="Proteomes" id="UP000828390"/>
    </source>
</evidence>
<feature type="compositionally biased region" description="Basic and acidic residues" evidence="1">
    <location>
        <begin position="1"/>
        <end position="17"/>
    </location>
</feature>
<dbReference type="SUPFAM" id="SSF49599">
    <property type="entry name" value="TRAF domain-like"/>
    <property type="match status" value="1"/>
</dbReference>
<dbReference type="SMART" id="SM00225">
    <property type="entry name" value="BTB"/>
    <property type="match status" value="1"/>
</dbReference>
<dbReference type="Gene3D" id="3.30.710.10">
    <property type="entry name" value="Potassium Channel Kv1.1, Chain A"/>
    <property type="match status" value="1"/>
</dbReference>
<keyword evidence="4" id="KW-1185">Reference proteome</keyword>
<dbReference type="Proteomes" id="UP000828390">
    <property type="component" value="Unassembled WGS sequence"/>
</dbReference>
<gene>
    <name evidence="3" type="ORF">DPMN_101684</name>
</gene>
<dbReference type="InterPro" id="IPR011333">
    <property type="entry name" value="SKP1/BTB/POZ_sf"/>
</dbReference>
<dbReference type="InterPro" id="IPR008974">
    <property type="entry name" value="TRAF-like"/>
</dbReference>
<dbReference type="EMBL" id="JAIWYP010000003">
    <property type="protein sequence ID" value="KAH3859038.1"/>
    <property type="molecule type" value="Genomic_DNA"/>
</dbReference>
<evidence type="ECO:0000256" key="1">
    <source>
        <dbReference type="SAM" id="MobiDB-lite"/>
    </source>
</evidence>
<dbReference type="InterPro" id="IPR000210">
    <property type="entry name" value="BTB/POZ_dom"/>
</dbReference>
<reference evidence="3" key="1">
    <citation type="journal article" date="2019" name="bioRxiv">
        <title>The Genome of the Zebra Mussel, Dreissena polymorpha: A Resource for Invasive Species Research.</title>
        <authorList>
            <person name="McCartney M.A."/>
            <person name="Auch B."/>
            <person name="Kono T."/>
            <person name="Mallez S."/>
            <person name="Zhang Y."/>
            <person name="Obille A."/>
            <person name="Becker A."/>
            <person name="Abrahante J.E."/>
            <person name="Garbe J."/>
            <person name="Badalamenti J.P."/>
            <person name="Herman A."/>
            <person name="Mangelson H."/>
            <person name="Liachko I."/>
            <person name="Sullivan S."/>
            <person name="Sone E.D."/>
            <person name="Koren S."/>
            <person name="Silverstein K.A.T."/>
            <person name="Beckman K.B."/>
            <person name="Gohl D.M."/>
        </authorList>
    </citation>
    <scope>NUCLEOTIDE SEQUENCE</scope>
    <source>
        <strain evidence="3">Duluth1</strain>
        <tissue evidence="3">Whole animal</tissue>
    </source>
</reference>
<dbReference type="InterPro" id="IPR002083">
    <property type="entry name" value="MATH/TRAF_dom"/>
</dbReference>
<protein>
    <recommendedName>
        <fullName evidence="2">BTB domain-containing protein</fullName>
    </recommendedName>
</protein>
<feature type="region of interest" description="Disordered" evidence="1">
    <location>
        <begin position="1"/>
        <end position="36"/>
    </location>
</feature>
<sequence>MSEMLRNDMESYNKSEGSESSDEDSMESIADEPGQSKPTISYDFTVKTWKDDIAFIIENKRIYAAKVVLALTSPVFEAMFGSEFTERYKNEVELPGKHFDSFHEFLCCLYPNIKKAITIDNVYKVLPLADEYQIKSLKKKCEKFLLRFINGTDVPTEKVLACLSEVSLHNLSSVKECCISKLLEKNPEELVKISNDLVSDDILALVLKKVVSKQQTAYGHLHTRLVKSYMLLDMSKGFHTPELQGFDHAIGATISHTVTNVSKLKWQKSKQITLWNFKFNAFLKISPENFGFFLQCEPPDGIENWSCVVKGILILKKHSGAVDKNNRCLKISHTFTPEQFDWGFGAFEKMERVLNPVNGYIKDDRLKVKIHFLANKPNWVEPSG</sequence>
<dbReference type="Gene3D" id="2.60.210.10">
    <property type="entry name" value="Apoptosis, Tumor Necrosis Factor Receptor Associated Protein 2, Chain A"/>
    <property type="match status" value="1"/>
</dbReference>
<dbReference type="PANTHER" id="PTHR47022:SF1">
    <property type="entry name" value="BTB AND MATH DOMAIN-CONTAINING PROTEIN 36-RELATED"/>
    <property type="match status" value="1"/>
</dbReference>
<comment type="caution">
    <text evidence="3">The sequence shown here is derived from an EMBL/GenBank/DDBJ whole genome shotgun (WGS) entry which is preliminary data.</text>
</comment>
<evidence type="ECO:0000313" key="3">
    <source>
        <dbReference type="EMBL" id="KAH3859038.1"/>
    </source>
</evidence>
<accession>A0A9D4LJX3</accession>
<evidence type="ECO:0000259" key="2">
    <source>
        <dbReference type="PROSITE" id="PS50097"/>
    </source>
</evidence>
<organism evidence="3 4">
    <name type="scientific">Dreissena polymorpha</name>
    <name type="common">Zebra mussel</name>
    <name type="synonym">Mytilus polymorpha</name>
    <dbReference type="NCBI Taxonomy" id="45954"/>
    <lineage>
        <taxon>Eukaryota</taxon>
        <taxon>Metazoa</taxon>
        <taxon>Spiralia</taxon>
        <taxon>Lophotrochozoa</taxon>
        <taxon>Mollusca</taxon>
        <taxon>Bivalvia</taxon>
        <taxon>Autobranchia</taxon>
        <taxon>Heteroconchia</taxon>
        <taxon>Euheterodonta</taxon>
        <taxon>Imparidentia</taxon>
        <taxon>Neoheterodontei</taxon>
        <taxon>Myida</taxon>
        <taxon>Dreissenoidea</taxon>
        <taxon>Dreissenidae</taxon>
        <taxon>Dreissena</taxon>
    </lineage>
</organism>
<dbReference type="PROSITE" id="PS50097">
    <property type="entry name" value="BTB"/>
    <property type="match status" value="1"/>
</dbReference>
<feature type="compositionally biased region" description="Acidic residues" evidence="1">
    <location>
        <begin position="19"/>
        <end position="30"/>
    </location>
</feature>
<reference evidence="3" key="2">
    <citation type="submission" date="2020-11" db="EMBL/GenBank/DDBJ databases">
        <authorList>
            <person name="McCartney M.A."/>
            <person name="Auch B."/>
            <person name="Kono T."/>
            <person name="Mallez S."/>
            <person name="Becker A."/>
            <person name="Gohl D.M."/>
            <person name="Silverstein K.A.T."/>
            <person name="Koren S."/>
            <person name="Bechman K.B."/>
            <person name="Herman A."/>
            <person name="Abrahante J.E."/>
            <person name="Garbe J."/>
        </authorList>
    </citation>
    <scope>NUCLEOTIDE SEQUENCE</scope>
    <source>
        <strain evidence="3">Duluth1</strain>
        <tissue evidence="3">Whole animal</tissue>
    </source>
</reference>
<dbReference type="SUPFAM" id="SSF54695">
    <property type="entry name" value="POZ domain"/>
    <property type="match status" value="1"/>
</dbReference>
<dbReference type="PANTHER" id="PTHR47022">
    <property type="entry name" value="BTB AND MATH DOMAIN-CONTAINING PROTEIN 36-RELATED"/>
    <property type="match status" value="1"/>
</dbReference>
<feature type="domain" description="BTB" evidence="2">
    <location>
        <begin position="51"/>
        <end position="110"/>
    </location>
</feature>
<proteinExistence type="predicted"/>
<dbReference type="OrthoDB" id="437903at2759"/>